<evidence type="ECO:0000313" key="2">
    <source>
        <dbReference type="EMBL" id="TDE13777.1"/>
    </source>
</evidence>
<comment type="caution">
    <text evidence="2">The sequence shown here is derived from an EMBL/GenBank/DDBJ whole genome shotgun (WGS) entry which is preliminary data.</text>
</comment>
<organism evidence="2 3">
    <name type="scientific">Dyadobacter psychrotolerans</name>
    <dbReference type="NCBI Taxonomy" id="2541721"/>
    <lineage>
        <taxon>Bacteria</taxon>
        <taxon>Pseudomonadati</taxon>
        <taxon>Bacteroidota</taxon>
        <taxon>Cytophagia</taxon>
        <taxon>Cytophagales</taxon>
        <taxon>Spirosomataceae</taxon>
        <taxon>Dyadobacter</taxon>
    </lineage>
</organism>
<dbReference type="NCBIfam" id="TIGR04131">
    <property type="entry name" value="Bac_Flav_CTERM"/>
    <property type="match status" value="1"/>
</dbReference>
<dbReference type="InterPro" id="IPR013783">
    <property type="entry name" value="Ig-like_fold"/>
</dbReference>
<feature type="signal peptide" evidence="1">
    <location>
        <begin position="1"/>
        <end position="27"/>
    </location>
</feature>
<evidence type="ECO:0000313" key="3">
    <source>
        <dbReference type="Proteomes" id="UP000294850"/>
    </source>
</evidence>
<dbReference type="Proteomes" id="UP000294850">
    <property type="component" value="Unassembled WGS sequence"/>
</dbReference>
<dbReference type="OrthoDB" id="631648at2"/>
<dbReference type="Gene3D" id="2.60.40.10">
    <property type="entry name" value="Immunoglobulins"/>
    <property type="match status" value="1"/>
</dbReference>
<reference evidence="2 3" key="1">
    <citation type="submission" date="2019-03" db="EMBL/GenBank/DDBJ databases">
        <title>Dyadobacter AR-3-6 sp. nov., isolated from arctic soil.</title>
        <authorList>
            <person name="Chaudhary D.K."/>
        </authorList>
    </citation>
    <scope>NUCLEOTIDE SEQUENCE [LARGE SCALE GENOMIC DNA]</scope>
    <source>
        <strain evidence="2 3">AR-3-6</strain>
    </source>
</reference>
<dbReference type="InterPro" id="IPR026341">
    <property type="entry name" value="T9SS_type_B"/>
</dbReference>
<proteinExistence type="predicted"/>
<dbReference type="AlphaFoldDB" id="A0A4R5DK69"/>
<protein>
    <submittedName>
        <fullName evidence="2">Gliding motility-associated C-terminal domain-containing protein</fullName>
    </submittedName>
</protein>
<feature type="chain" id="PRO_5020193759" evidence="1">
    <location>
        <begin position="28"/>
        <end position="648"/>
    </location>
</feature>
<gene>
    <name evidence="2" type="ORF">E0F88_17940</name>
</gene>
<accession>A0A4R5DK69</accession>
<keyword evidence="3" id="KW-1185">Reference proteome</keyword>
<sequence length="648" mass="71128">MIYSMKGKLLFVFFGICVWLFSAKVQAQFCENAFKGAFTIDPADGCVQKAVTLKNDKSGAQDVYYVYNFNRTQTDAPVLVDRTPDLSYVYTKPGTYTILQAGSASGTGFVLCKDYKVRETAAPNGYLTSCNNGRVRLTLVDDAIYRAYDKIEIDWGDGPPIRVDKGGLLLHDKIMSQKPSITIKGVYNGDFCASEVKSRTLTGEATPPSLASIKISNVEMTADGKAKILYQGMEGVNTEVFIDKGDAMFVSTGKTASVKGPVSVTIENLNPDQIYRFKLISKDICENPSESNIVSSVIVKKGTLVLDEVNSVTWEQRTNSEKLVEFQLLRDDGVIFNTPSELSYLDDKVKCGTDYKYAVVAVIEGDVRSYSAPITIRPQSSSPEAIKQASVTVESNNLITSKIVLSGDGLTSTYNLIVERANSGSSDFQKVSGLSNQNLIYKDQEVNTSETSYCYRFSYENACKLVSPPSDVICSILLKSGVQDISWTGASPFIGSVGAYDLIQTDINGQTTDEIPKQLDLIHKIDLDTQSAGSFQIRAESGNGNLVSYSNVISLRSDVIMLIPDIFTPNGDGINERFEVKSYFTTTFRMLIYSRWGEVVFQSENALDGWDGTIGGKPALPGYYLYKIEASTPTQEQISRTGSFVLVR</sequence>
<dbReference type="EMBL" id="SMFL01000006">
    <property type="protein sequence ID" value="TDE13777.1"/>
    <property type="molecule type" value="Genomic_DNA"/>
</dbReference>
<dbReference type="Pfam" id="PF13585">
    <property type="entry name" value="CHU_C"/>
    <property type="match status" value="1"/>
</dbReference>
<name>A0A4R5DK69_9BACT</name>
<keyword evidence="1" id="KW-0732">Signal</keyword>
<evidence type="ECO:0000256" key="1">
    <source>
        <dbReference type="SAM" id="SignalP"/>
    </source>
</evidence>